<dbReference type="InterPro" id="IPR045263">
    <property type="entry name" value="GLUT"/>
</dbReference>
<dbReference type="SUPFAM" id="SSF103473">
    <property type="entry name" value="MFS general substrate transporter"/>
    <property type="match status" value="1"/>
</dbReference>
<dbReference type="Gene3D" id="1.20.1250.20">
    <property type="entry name" value="MFS general substrate transporter like domains"/>
    <property type="match status" value="1"/>
</dbReference>
<organism evidence="7 8">
    <name type="scientific">Phytophthora citrophthora</name>
    <dbReference type="NCBI Taxonomy" id="4793"/>
    <lineage>
        <taxon>Eukaryota</taxon>
        <taxon>Sar</taxon>
        <taxon>Stramenopiles</taxon>
        <taxon>Oomycota</taxon>
        <taxon>Peronosporomycetes</taxon>
        <taxon>Peronosporales</taxon>
        <taxon>Peronosporaceae</taxon>
        <taxon>Phytophthora</taxon>
    </lineage>
</organism>
<dbReference type="InterPro" id="IPR036259">
    <property type="entry name" value="MFS_trans_sf"/>
</dbReference>
<dbReference type="GO" id="GO:0016020">
    <property type="term" value="C:membrane"/>
    <property type="evidence" value="ECO:0007669"/>
    <property type="project" value="UniProtKB-SubCell"/>
</dbReference>
<name>A0AAD9GQ12_9STRA</name>
<dbReference type="Proteomes" id="UP001259832">
    <property type="component" value="Unassembled WGS sequence"/>
</dbReference>
<evidence type="ECO:0000256" key="3">
    <source>
        <dbReference type="ARBA" id="ARBA00022692"/>
    </source>
</evidence>
<accession>A0AAD9GQ12</accession>
<evidence type="ECO:0000256" key="2">
    <source>
        <dbReference type="ARBA" id="ARBA00022448"/>
    </source>
</evidence>
<gene>
    <name evidence="7" type="ORF">P3T76_006096</name>
</gene>
<evidence type="ECO:0000313" key="8">
    <source>
        <dbReference type="Proteomes" id="UP001259832"/>
    </source>
</evidence>
<evidence type="ECO:0000256" key="4">
    <source>
        <dbReference type="ARBA" id="ARBA00022989"/>
    </source>
</evidence>
<evidence type="ECO:0000256" key="1">
    <source>
        <dbReference type="ARBA" id="ARBA00004370"/>
    </source>
</evidence>
<keyword evidence="4 6" id="KW-1133">Transmembrane helix</keyword>
<comment type="caution">
    <text evidence="7">The sequence shown here is derived from an EMBL/GenBank/DDBJ whole genome shotgun (WGS) entry which is preliminary data.</text>
</comment>
<evidence type="ECO:0000256" key="6">
    <source>
        <dbReference type="SAM" id="Phobius"/>
    </source>
</evidence>
<dbReference type="Pfam" id="PF00083">
    <property type="entry name" value="Sugar_tr"/>
    <property type="match status" value="1"/>
</dbReference>
<proteinExistence type="predicted"/>
<evidence type="ECO:0000256" key="5">
    <source>
        <dbReference type="ARBA" id="ARBA00023136"/>
    </source>
</evidence>
<dbReference type="GO" id="GO:0015149">
    <property type="term" value="F:hexose transmembrane transporter activity"/>
    <property type="evidence" value="ECO:0007669"/>
    <property type="project" value="TreeGrafter"/>
</dbReference>
<feature type="transmembrane region" description="Helical" evidence="6">
    <location>
        <begin position="52"/>
        <end position="73"/>
    </location>
</feature>
<keyword evidence="2" id="KW-0813">Transport</keyword>
<protein>
    <submittedName>
        <fullName evidence="7">Facilitated trehalose transporter Tret1</fullName>
    </submittedName>
</protein>
<evidence type="ECO:0000313" key="7">
    <source>
        <dbReference type="EMBL" id="KAK1942597.1"/>
    </source>
</evidence>
<comment type="subcellular location">
    <subcellularLocation>
        <location evidence="1">Membrane</location>
    </subcellularLocation>
</comment>
<keyword evidence="8" id="KW-1185">Reference proteome</keyword>
<dbReference type="PANTHER" id="PTHR23503:SF8">
    <property type="entry name" value="FACILITATED GLUCOSE TRANSPORTER PROTEIN 1"/>
    <property type="match status" value="1"/>
</dbReference>
<dbReference type="AlphaFoldDB" id="A0AAD9GQ12"/>
<dbReference type="InterPro" id="IPR005828">
    <property type="entry name" value="MFS_sugar_transport-like"/>
</dbReference>
<keyword evidence="5 6" id="KW-0472">Membrane</keyword>
<reference evidence="7" key="1">
    <citation type="submission" date="2023-08" db="EMBL/GenBank/DDBJ databases">
        <title>Reference Genome Resource for the Citrus Pathogen Phytophthora citrophthora.</title>
        <authorList>
            <person name="Moller H."/>
            <person name="Coetzee B."/>
            <person name="Rose L.J."/>
            <person name="Van Niekerk J.M."/>
        </authorList>
    </citation>
    <scope>NUCLEOTIDE SEQUENCE</scope>
    <source>
        <strain evidence="7">STE-U-9442</strain>
    </source>
</reference>
<keyword evidence="3 6" id="KW-0812">Transmembrane</keyword>
<dbReference type="PANTHER" id="PTHR23503">
    <property type="entry name" value="SOLUTE CARRIER FAMILY 2"/>
    <property type="match status" value="1"/>
</dbReference>
<sequence length="153" mass="16694">MFINVVIYYSGSDLKDASISDSHIGTLIIDFSSIWSAFVTGATTNRFGAHNMILWGLAGTFVMSVLMNIAFVVDVSAFHCFHCSVCDRGRSDSGSLVWAMMADISPDSIRASASSLCIGINWLCNLISMKLVTETSGKSAEEILTEYDSRRDK</sequence>
<dbReference type="EMBL" id="JASMQC010000009">
    <property type="protein sequence ID" value="KAK1942597.1"/>
    <property type="molecule type" value="Genomic_DNA"/>
</dbReference>